<keyword evidence="1" id="KW-1133">Transmembrane helix</keyword>
<reference evidence="2" key="1">
    <citation type="submission" date="2021-12" db="EMBL/GenBank/DDBJ databases">
        <authorList>
            <person name="King R."/>
        </authorList>
    </citation>
    <scope>NUCLEOTIDE SEQUENCE</scope>
</reference>
<feature type="transmembrane region" description="Helical" evidence="1">
    <location>
        <begin position="138"/>
        <end position="155"/>
    </location>
</feature>
<feature type="transmembrane region" description="Helical" evidence="1">
    <location>
        <begin position="112"/>
        <end position="132"/>
    </location>
</feature>
<reference evidence="2" key="2">
    <citation type="submission" date="2022-10" db="EMBL/GenBank/DDBJ databases">
        <authorList>
            <consortium name="ENA_rothamsted_submissions"/>
            <consortium name="culmorum"/>
            <person name="King R."/>
        </authorList>
    </citation>
    <scope>NUCLEOTIDE SEQUENCE</scope>
</reference>
<sequence length="183" mass="20689">MTNKHLLLFQVVWAITVVGSLIGIIVIYLMNKSYGYQAEVGDDNLHDNSTDDFDIGVGDYHMSLRDNMSTRNAYYIVYVIWGSLIGVGLFHFLFAVLLCNGINKRNNSQIKAYFIYGIVMAIINSIAVLVLGSMYSSFFLLVAPLVVYGFILHMIKLTMDKFSTGQVLDFQYKRLVEQFGLTP</sequence>
<keyword evidence="3" id="KW-1185">Reference proteome</keyword>
<dbReference type="AlphaFoldDB" id="A0A9N9R289"/>
<dbReference type="OrthoDB" id="7441394at2759"/>
<dbReference type="EMBL" id="OU893350">
    <property type="protein sequence ID" value="CAG9788122.1"/>
    <property type="molecule type" value="Genomic_DNA"/>
</dbReference>
<keyword evidence="1" id="KW-0472">Membrane</keyword>
<evidence type="ECO:0000313" key="3">
    <source>
        <dbReference type="Proteomes" id="UP001153714"/>
    </source>
</evidence>
<keyword evidence="1" id="KW-0812">Transmembrane</keyword>
<feature type="transmembrane region" description="Helical" evidence="1">
    <location>
        <begin position="73"/>
        <end position="100"/>
    </location>
</feature>
<evidence type="ECO:0000256" key="1">
    <source>
        <dbReference type="SAM" id="Phobius"/>
    </source>
</evidence>
<name>A0A9N9R289_9NEOP</name>
<proteinExistence type="predicted"/>
<evidence type="ECO:0000313" key="2">
    <source>
        <dbReference type="EMBL" id="CAG9788122.1"/>
    </source>
</evidence>
<feature type="transmembrane region" description="Helical" evidence="1">
    <location>
        <begin position="7"/>
        <end position="30"/>
    </location>
</feature>
<dbReference type="Proteomes" id="UP001153714">
    <property type="component" value="Chromosome 19"/>
</dbReference>
<accession>A0A9N9R289</accession>
<organism evidence="2 3">
    <name type="scientific">Diatraea saccharalis</name>
    <name type="common">sugarcane borer</name>
    <dbReference type="NCBI Taxonomy" id="40085"/>
    <lineage>
        <taxon>Eukaryota</taxon>
        <taxon>Metazoa</taxon>
        <taxon>Ecdysozoa</taxon>
        <taxon>Arthropoda</taxon>
        <taxon>Hexapoda</taxon>
        <taxon>Insecta</taxon>
        <taxon>Pterygota</taxon>
        <taxon>Neoptera</taxon>
        <taxon>Endopterygota</taxon>
        <taxon>Lepidoptera</taxon>
        <taxon>Glossata</taxon>
        <taxon>Ditrysia</taxon>
        <taxon>Pyraloidea</taxon>
        <taxon>Crambidae</taxon>
        <taxon>Crambinae</taxon>
        <taxon>Diatraea</taxon>
    </lineage>
</organism>
<gene>
    <name evidence="2" type="ORF">DIATSA_LOCUS5957</name>
</gene>
<protein>
    <submittedName>
        <fullName evidence="2">Uncharacterized protein</fullName>
    </submittedName>
</protein>